<dbReference type="Gene3D" id="3.10.20.880">
    <property type="match status" value="1"/>
</dbReference>
<evidence type="ECO:0000259" key="1">
    <source>
        <dbReference type="Pfam" id="PF17650"/>
    </source>
</evidence>
<evidence type="ECO:0000313" key="3">
    <source>
        <dbReference type="Proteomes" id="UP000249130"/>
    </source>
</evidence>
<dbReference type="EMBL" id="NPEX01000795">
    <property type="protein sequence ID" value="RAI32460.1"/>
    <property type="molecule type" value="Genomic_DNA"/>
</dbReference>
<proteinExistence type="predicted"/>
<feature type="domain" description="RACo linker region" evidence="1">
    <location>
        <begin position="1"/>
        <end position="81"/>
    </location>
</feature>
<name>A0A327K144_9BRAD</name>
<comment type="caution">
    <text evidence="2">The sequence shown here is derived from an EMBL/GenBank/DDBJ whole genome shotgun (WGS) entry which is preliminary data.</text>
</comment>
<dbReference type="Pfam" id="PF17650">
    <property type="entry name" value="RACo_linker"/>
    <property type="match status" value="1"/>
</dbReference>
<accession>A0A327K144</accession>
<organism evidence="2 3">
    <name type="scientific">Rhodoplanes roseus</name>
    <dbReference type="NCBI Taxonomy" id="29409"/>
    <lineage>
        <taxon>Bacteria</taxon>
        <taxon>Pseudomonadati</taxon>
        <taxon>Pseudomonadota</taxon>
        <taxon>Alphaproteobacteria</taxon>
        <taxon>Hyphomicrobiales</taxon>
        <taxon>Nitrobacteraceae</taxon>
        <taxon>Rhodoplanes</taxon>
    </lineage>
</organism>
<dbReference type="AlphaFoldDB" id="A0A327K144"/>
<dbReference type="Proteomes" id="UP000249130">
    <property type="component" value="Unassembled WGS sequence"/>
</dbReference>
<protein>
    <recommendedName>
        <fullName evidence="1">RACo linker region domain-containing protein</fullName>
    </recommendedName>
</protein>
<reference evidence="2 3" key="1">
    <citation type="submission" date="2017-07" db="EMBL/GenBank/DDBJ databases">
        <title>Draft Genome Sequences of Select Purple Nonsulfur Bacteria.</title>
        <authorList>
            <person name="Lasarre B."/>
            <person name="Mckinlay J.B."/>
        </authorList>
    </citation>
    <scope>NUCLEOTIDE SEQUENCE [LARGE SCALE GENOMIC DNA]</scope>
    <source>
        <strain evidence="2 3">DSM 5909</strain>
    </source>
</reference>
<evidence type="ECO:0000313" key="2">
    <source>
        <dbReference type="EMBL" id="RAI32460.1"/>
    </source>
</evidence>
<sequence length="92" mass="10120">LCYIEVEEPDMEKPLGDADRLLHALEKEWGFQKPRIAARLLPQIQKLLRDGEWKVTCAVYTDGRVEGGGPIVTAIFPGFHNVGCGLAVDIGS</sequence>
<gene>
    <name evidence="2" type="ORF">CH341_32180</name>
</gene>
<feature type="non-terminal residue" evidence="2">
    <location>
        <position position="1"/>
    </location>
</feature>
<keyword evidence="3" id="KW-1185">Reference proteome</keyword>
<feature type="non-terminal residue" evidence="2">
    <location>
        <position position="92"/>
    </location>
</feature>
<dbReference type="InterPro" id="IPR040506">
    <property type="entry name" value="RACo_linker"/>
</dbReference>